<dbReference type="GO" id="GO:0003676">
    <property type="term" value="F:nucleic acid binding"/>
    <property type="evidence" value="ECO:0007669"/>
    <property type="project" value="InterPro"/>
</dbReference>
<evidence type="ECO:0008006" key="3">
    <source>
        <dbReference type="Google" id="ProtNLM"/>
    </source>
</evidence>
<gene>
    <name evidence="1" type="ORF">EEDITHA_LOCUS3991</name>
</gene>
<accession>A0AAU9TKY3</accession>
<evidence type="ECO:0000313" key="2">
    <source>
        <dbReference type="Proteomes" id="UP001153954"/>
    </source>
</evidence>
<dbReference type="EMBL" id="CAKOGL010000007">
    <property type="protein sequence ID" value="CAH2087766.1"/>
    <property type="molecule type" value="Genomic_DNA"/>
</dbReference>
<dbReference type="InterPro" id="IPR036397">
    <property type="entry name" value="RNaseH_sf"/>
</dbReference>
<evidence type="ECO:0000313" key="1">
    <source>
        <dbReference type="EMBL" id="CAH2087766.1"/>
    </source>
</evidence>
<organism evidence="1 2">
    <name type="scientific">Euphydryas editha</name>
    <name type="common">Edith's checkerspot</name>
    <dbReference type="NCBI Taxonomy" id="104508"/>
    <lineage>
        <taxon>Eukaryota</taxon>
        <taxon>Metazoa</taxon>
        <taxon>Ecdysozoa</taxon>
        <taxon>Arthropoda</taxon>
        <taxon>Hexapoda</taxon>
        <taxon>Insecta</taxon>
        <taxon>Pterygota</taxon>
        <taxon>Neoptera</taxon>
        <taxon>Endopterygota</taxon>
        <taxon>Lepidoptera</taxon>
        <taxon>Glossata</taxon>
        <taxon>Ditrysia</taxon>
        <taxon>Papilionoidea</taxon>
        <taxon>Nymphalidae</taxon>
        <taxon>Nymphalinae</taxon>
        <taxon>Euphydryas</taxon>
    </lineage>
</organism>
<protein>
    <recommendedName>
        <fullName evidence="3">Tc1-like transposase DDE domain-containing protein</fullName>
    </recommendedName>
</protein>
<proteinExistence type="predicted"/>
<sequence length="77" mass="8877">MDTQMEAASRIGPILTDDRYRTDRSYVEEILEEHFVPFSGFIGKNFVLMLDNAKPHTAAIERYYLAEVKIPVMAWPA</sequence>
<dbReference type="Proteomes" id="UP001153954">
    <property type="component" value="Unassembled WGS sequence"/>
</dbReference>
<dbReference type="Gene3D" id="3.30.420.10">
    <property type="entry name" value="Ribonuclease H-like superfamily/Ribonuclease H"/>
    <property type="match status" value="1"/>
</dbReference>
<reference evidence="1" key="1">
    <citation type="submission" date="2022-03" db="EMBL/GenBank/DDBJ databases">
        <authorList>
            <person name="Tunstrom K."/>
        </authorList>
    </citation>
    <scope>NUCLEOTIDE SEQUENCE</scope>
</reference>
<comment type="caution">
    <text evidence="1">The sequence shown here is derived from an EMBL/GenBank/DDBJ whole genome shotgun (WGS) entry which is preliminary data.</text>
</comment>
<name>A0AAU9TKY3_EUPED</name>
<dbReference type="AlphaFoldDB" id="A0AAU9TKY3"/>
<keyword evidence="2" id="KW-1185">Reference proteome</keyword>